<feature type="non-terminal residue" evidence="1">
    <location>
        <position position="1"/>
    </location>
</feature>
<organism evidence="1 2">
    <name type="scientific">Scutellospora calospora</name>
    <dbReference type="NCBI Taxonomy" id="85575"/>
    <lineage>
        <taxon>Eukaryota</taxon>
        <taxon>Fungi</taxon>
        <taxon>Fungi incertae sedis</taxon>
        <taxon>Mucoromycota</taxon>
        <taxon>Glomeromycotina</taxon>
        <taxon>Glomeromycetes</taxon>
        <taxon>Diversisporales</taxon>
        <taxon>Gigasporaceae</taxon>
        <taxon>Scutellospora</taxon>
    </lineage>
</organism>
<accession>A0ACA9P5Z3</accession>
<protein>
    <submittedName>
        <fullName evidence="1">7796_t:CDS:1</fullName>
    </submittedName>
</protein>
<reference evidence="1" key="1">
    <citation type="submission" date="2021-06" db="EMBL/GenBank/DDBJ databases">
        <authorList>
            <person name="Kallberg Y."/>
            <person name="Tangrot J."/>
            <person name="Rosling A."/>
        </authorList>
    </citation>
    <scope>NUCLEOTIDE SEQUENCE</scope>
    <source>
        <strain evidence="1">AU212A</strain>
    </source>
</reference>
<evidence type="ECO:0000313" key="1">
    <source>
        <dbReference type="EMBL" id="CAG8693429.1"/>
    </source>
</evidence>
<dbReference type="EMBL" id="CAJVPM010036679">
    <property type="protein sequence ID" value="CAG8693429.1"/>
    <property type="molecule type" value="Genomic_DNA"/>
</dbReference>
<evidence type="ECO:0000313" key="2">
    <source>
        <dbReference type="Proteomes" id="UP000789860"/>
    </source>
</evidence>
<keyword evidence="2" id="KW-1185">Reference proteome</keyword>
<sequence length="130" mass="15366">LGLNEKASDAEIKKVYRKLILMWHPDKNINNKEESEKKTKEITEAYRIITDYREKFKKTKSKNTKPKKTNAKPKQRKPRQTKPKQTNSKQTKSNPKNEQQKSTKIATKAEVDKAILNFFRVFLNTYHDSK</sequence>
<name>A0ACA9P5Z3_9GLOM</name>
<dbReference type="Proteomes" id="UP000789860">
    <property type="component" value="Unassembled WGS sequence"/>
</dbReference>
<proteinExistence type="predicted"/>
<comment type="caution">
    <text evidence="1">The sequence shown here is derived from an EMBL/GenBank/DDBJ whole genome shotgun (WGS) entry which is preliminary data.</text>
</comment>
<gene>
    <name evidence="1" type="ORF">SCALOS_LOCUS10220</name>
</gene>